<sequence>MRLRNPSDTATSATSASSSSNSSSSSTATTTATPAFPPSRLPLRTNTAHLPTDEELILQREVAEYEIAQVTSDHRSLADRLQTTAPAAPPADLLDEVLPPWSATLPPKAPVAGPSNPIASTGWDDNATVLDDLSDFDNSDTDESPDQRLLVTAAPVFSTGASHFRPQPTPLPESHTAHRPPAGLPTSPPFSRISAQASRAAPIPTGVAVPSDDFHAEALLSTHSLSSSSSLSAAHSASDSCPASPEPGVPSDSNSPSHSASDSGLDSPLASQPHPFLLHRQPEASAPPATGMTSATLLPPLPSAAATMQGAATTPAASVPGAAVSAAPAKPPGSASSPPKKVPAIRPGEGVNTSFVATPPPAGTTFKSHPLPAGPVASASTPVGSTSVPVSGSVPAPAPAPVSAPAMQASLPRVLDADIGSSPERAPPPPASASAGPSPSRQPASTTTATTTAAAATLGSQPLPTTRTAPAAPAAVGPSASWSGAAPPLPVDPYEQEYLLGADDMPPAHAMANPVFQEPPVIFDDVDDSYFDDLLLTGTEPTRADFEHLLTKARMTREYYYHLRHDLFRTQERLVAALSNAQDLAAARDAAAIEAKDFALVEARTATLTRHLAEAEDNAAMALKHAERESQRAHRAEHEVSVWRDKMFGILHKLKELEQGPDPIEETRLVSALETAASGVDSGVLALTVACSAQEKGVEGLRERIRAQTASQRSAIAGTLTKLKDDQQAAAAAMRLEHDKALLEQRQLLEQAREQAALAERRAVEAEARGGDVARRLESELEAQKRATENAQAQIDRLRGEFEHNLAQQQMQARAERERLEDLLKTGERDAQTGRAASNEAQIAMQRMAERERQLTERLAEVEARERQAAQRAEELTRMERASREFSDRLERTRRAVDARDRAIAARARELSSLEATNASERQALVQRSSVMGTRIEDLRQSYEIRIQGLEAENSRLVQLLADLRQSAVPGIADRGFSSPGGGARDAGTRLMLPAPGRSQSDSATSSAGAAPAATMPTMSGVNRSHSAPEAPNVTGATNTTTSAATAAAATPATARPAAAGPMASSGRPSQPGGLDPEEELRQEIAKLRMMLVPLGGRPPIAPVAGHPPQHQASLQGHAQPQPQPQPQPHQHAPHATASHMASHAAPSHYRTPVPPQPVAPMGGSYYPTHSTSGAAGHGAYSYGAAPSRTYAHMAPPATGPGHSYAAPGRY</sequence>
<feature type="region of interest" description="Disordered" evidence="2">
    <location>
        <begin position="1"/>
        <end position="47"/>
    </location>
</feature>
<dbReference type="STRING" id="691883.A0A058ZE00"/>
<keyword evidence="1" id="KW-0175">Coiled coil</keyword>
<feature type="coiled-coil region" evidence="1">
    <location>
        <begin position="742"/>
        <end position="879"/>
    </location>
</feature>
<feature type="coiled-coil region" evidence="1">
    <location>
        <begin position="940"/>
        <end position="967"/>
    </location>
</feature>
<feature type="compositionally biased region" description="Low complexity" evidence="2">
    <location>
        <begin position="323"/>
        <end position="344"/>
    </location>
</feature>
<name>A0A058ZE00_FONAL</name>
<feature type="region of interest" description="Disordered" evidence="2">
    <location>
        <begin position="971"/>
        <end position="1077"/>
    </location>
</feature>
<dbReference type="EMBL" id="KB932202">
    <property type="protein sequence ID" value="KCV71687.1"/>
    <property type="molecule type" value="Genomic_DNA"/>
</dbReference>
<proteinExistence type="predicted"/>
<feature type="compositionally biased region" description="Low complexity" evidence="2">
    <location>
        <begin position="376"/>
        <end position="395"/>
    </location>
</feature>
<feature type="compositionally biased region" description="Low complexity" evidence="2">
    <location>
        <begin position="250"/>
        <end position="263"/>
    </location>
</feature>
<evidence type="ECO:0000256" key="2">
    <source>
        <dbReference type="SAM" id="MobiDB-lite"/>
    </source>
</evidence>
<evidence type="ECO:0000256" key="1">
    <source>
        <dbReference type="SAM" id="Coils"/>
    </source>
</evidence>
<feature type="compositionally biased region" description="Low complexity" evidence="2">
    <location>
        <begin position="1129"/>
        <end position="1149"/>
    </location>
</feature>
<feature type="region of interest" description="Disordered" evidence="2">
    <location>
        <begin position="231"/>
        <end position="275"/>
    </location>
</feature>
<feature type="compositionally biased region" description="Low complexity" evidence="2">
    <location>
        <begin position="1003"/>
        <end position="1021"/>
    </location>
</feature>
<gene>
    <name evidence="3" type="ORF">H696_01111</name>
</gene>
<dbReference type="OMA" id="AHAMANP"/>
<dbReference type="RefSeq" id="XP_009493265.1">
    <property type="nucleotide sequence ID" value="XM_009494990.1"/>
</dbReference>
<evidence type="ECO:0000313" key="4">
    <source>
        <dbReference type="Proteomes" id="UP000030693"/>
    </source>
</evidence>
<feature type="compositionally biased region" description="Low complexity" evidence="2">
    <location>
        <begin position="1035"/>
        <end position="1067"/>
    </location>
</feature>
<feature type="region of interest" description="Disordered" evidence="2">
    <location>
        <begin position="1098"/>
        <end position="1166"/>
    </location>
</feature>
<organism evidence="3">
    <name type="scientific">Fonticula alba</name>
    <name type="common">Slime mold</name>
    <dbReference type="NCBI Taxonomy" id="691883"/>
    <lineage>
        <taxon>Eukaryota</taxon>
        <taxon>Rotosphaerida</taxon>
        <taxon>Fonticulaceae</taxon>
        <taxon>Fonticula</taxon>
    </lineage>
</organism>
<feature type="region of interest" description="Disordered" evidence="2">
    <location>
        <begin position="159"/>
        <end position="206"/>
    </location>
</feature>
<feature type="compositionally biased region" description="Low complexity" evidence="2">
    <location>
        <begin position="231"/>
        <end position="240"/>
    </location>
</feature>
<feature type="region of interest" description="Disordered" evidence="2">
    <location>
        <begin position="418"/>
        <end position="488"/>
    </location>
</feature>
<reference evidence="3" key="1">
    <citation type="submission" date="2013-04" db="EMBL/GenBank/DDBJ databases">
        <title>The Genome Sequence of Fonticula alba ATCC 38817.</title>
        <authorList>
            <consortium name="The Broad Institute Genomics Platform"/>
            <person name="Russ C."/>
            <person name="Cuomo C."/>
            <person name="Burger G."/>
            <person name="Gray M.W."/>
            <person name="Holland P.W.H."/>
            <person name="King N."/>
            <person name="Lang F.B.F."/>
            <person name="Roger A.J."/>
            <person name="Ruiz-Trillo I."/>
            <person name="Brown M."/>
            <person name="Walker B."/>
            <person name="Young S."/>
            <person name="Zeng Q."/>
            <person name="Gargeya S."/>
            <person name="Fitzgerald M."/>
            <person name="Haas B."/>
            <person name="Abouelleil A."/>
            <person name="Allen A.W."/>
            <person name="Alvarado L."/>
            <person name="Arachchi H.M."/>
            <person name="Berlin A.M."/>
            <person name="Chapman S.B."/>
            <person name="Gainer-Dewar J."/>
            <person name="Goldberg J."/>
            <person name="Griggs A."/>
            <person name="Gujja S."/>
            <person name="Hansen M."/>
            <person name="Howarth C."/>
            <person name="Imamovic A."/>
            <person name="Ireland A."/>
            <person name="Larimer J."/>
            <person name="McCowan C."/>
            <person name="Murphy C."/>
            <person name="Pearson M."/>
            <person name="Poon T.W."/>
            <person name="Priest M."/>
            <person name="Roberts A."/>
            <person name="Saif S."/>
            <person name="Shea T."/>
            <person name="Sisk P."/>
            <person name="Sykes S."/>
            <person name="Wortman J."/>
            <person name="Nusbaum C."/>
            <person name="Birren B."/>
        </authorList>
    </citation>
    <scope>NUCLEOTIDE SEQUENCE [LARGE SCALE GENOMIC DNA]</scope>
    <source>
        <strain evidence="3">ATCC 38817</strain>
    </source>
</reference>
<feature type="region of interest" description="Disordered" evidence="2">
    <location>
        <begin position="323"/>
        <end position="404"/>
    </location>
</feature>
<feature type="compositionally biased region" description="Low complexity" evidence="2">
    <location>
        <begin position="432"/>
        <end position="486"/>
    </location>
</feature>
<protein>
    <submittedName>
        <fullName evidence="3">Uncharacterized protein</fullName>
    </submittedName>
</protein>
<evidence type="ECO:0000313" key="3">
    <source>
        <dbReference type="EMBL" id="KCV71687.1"/>
    </source>
</evidence>
<accession>A0A058ZE00</accession>
<dbReference type="Proteomes" id="UP000030693">
    <property type="component" value="Unassembled WGS sequence"/>
</dbReference>
<feature type="compositionally biased region" description="Acidic residues" evidence="2">
    <location>
        <begin position="132"/>
        <end position="144"/>
    </location>
</feature>
<dbReference type="AlphaFoldDB" id="A0A058ZE00"/>
<keyword evidence="4" id="KW-1185">Reference proteome</keyword>
<dbReference type="GeneID" id="20525836"/>
<feature type="compositionally biased region" description="Low complexity" evidence="2">
    <location>
        <begin position="1"/>
        <end position="34"/>
    </location>
</feature>
<feature type="region of interest" description="Disordered" evidence="2">
    <location>
        <begin position="122"/>
        <end position="147"/>
    </location>
</feature>